<feature type="domain" description="GON" evidence="16">
    <location>
        <begin position="1854"/>
        <end position="2053"/>
    </location>
</feature>
<dbReference type="Pfam" id="PF17771">
    <property type="entry name" value="ADAMTS_CR_2"/>
    <property type="match status" value="1"/>
</dbReference>
<evidence type="ECO:0000256" key="2">
    <source>
        <dbReference type="ARBA" id="ARBA00022525"/>
    </source>
</evidence>
<keyword evidence="9 13" id="KW-0862">Zinc</keyword>
<evidence type="ECO:0000256" key="13">
    <source>
        <dbReference type="PROSITE-ProRule" id="PRU00276"/>
    </source>
</evidence>
<dbReference type="SUPFAM" id="SSF82895">
    <property type="entry name" value="TSP-1 type 1 repeat"/>
    <property type="match status" value="15"/>
</dbReference>
<evidence type="ECO:0008006" key="19">
    <source>
        <dbReference type="Google" id="ProtNLM"/>
    </source>
</evidence>
<dbReference type="InterPro" id="IPR036383">
    <property type="entry name" value="TSP1_rpt_sf"/>
</dbReference>
<keyword evidence="10" id="KW-0482">Metalloprotease</keyword>
<evidence type="ECO:0000256" key="14">
    <source>
        <dbReference type="SAM" id="MobiDB-lite"/>
    </source>
</evidence>
<dbReference type="EMBL" id="CAJGYM010000108">
    <property type="protein sequence ID" value="CAD6197895.1"/>
    <property type="molecule type" value="Genomic_DNA"/>
</dbReference>
<dbReference type="PROSITE" id="PS50215">
    <property type="entry name" value="ADAM_MEPRO"/>
    <property type="match status" value="1"/>
</dbReference>
<dbReference type="InterPro" id="IPR024079">
    <property type="entry name" value="MetalloPept_cat_dom_sf"/>
</dbReference>
<protein>
    <recommendedName>
        <fullName evidence="19">Peptidase M12B domain-containing protein</fullName>
    </recommendedName>
</protein>
<dbReference type="Pfam" id="PF19030">
    <property type="entry name" value="TSP1_ADAMTS"/>
    <property type="match status" value="16"/>
</dbReference>
<feature type="domain" description="Peptidase M12B" evidence="15">
    <location>
        <begin position="228"/>
        <end position="441"/>
    </location>
</feature>
<feature type="binding site" evidence="13">
    <location>
        <position position="382"/>
    </location>
    <ligand>
        <name>Zn(2+)</name>
        <dbReference type="ChEBI" id="CHEBI:29105"/>
        <note>catalytic</note>
    </ligand>
</feature>
<keyword evidence="6" id="KW-0732">Signal</keyword>
<comment type="caution">
    <text evidence="13">Lacks conserved residue(s) required for the propagation of feature annotation.</text>
</comment>
<feature type="active site" evidence="13">
    <location>
        <position position="373"/>
    </location>
</feature>
<organism evidence="17 18">
    <name type="scientific">Caenorhabditis auriculariae</name>
    <dbReference type="NCBI Taxonomy" id="2777116"/>
    <lineage>
        <taxon>Eukaryota</taxon>
        <taxon>Metazoa</taxon>
        <taxon>Ecdysozoa</taxon>
        <taxon>Nematoda</taxon>
        <taxon>Chromadorea</taxon>
        <taxon>Rhabditida</taxon>
        <taxon>Rhabditina</taxon>
        <taxon>Rhabditomorpha</taxon>
        <taxon>Rhabditoidea</taxon>
        <taxon>Rhabditidae</taxon>
        <taxon>Peloderinae</taxon>
        <taxon>Caenorhabditis</taxon>
    </lineage>
</organism>
<dbReference type="Gene3D" id="3.40.390.10">
    <property type="entry name" value="Collagenase (Catalytic Domain)"/>
    <property type="match status" value="1"/>
</dbReference>
<dbReference type="OrthoDB" id="5948003at2759"/>
<dbReference type="InterPro" id="IPR000884">
    <property type="entry name" value="TSP1_rpt"/>
</dbReference>
<evidence type="ECO:0000256" key="6">
    <source>
        <dbReference type="ARBA" id="ARBA00022729"/>
    </source>
</evidence>
<comment type="subcellular location">
    <subcellularLocation>
        <location evidence="1">Secreted</location>
        <location evidence="1">Extracellular space</location>
        <location evidence="1">Extracellular matrix</location>
    </subcellularLocation>
</comment>
<reference evidence="17" key="1">
    <citation type="submission" date="2020-10" db="EMBL/GenBank/DDBJ databases">
        <authorList>
            <person name="Kikuchi T."/>
        </authorList>
    </citation>
    <scope>NUCLEOTIDE SEQUENCE</scope>
    <source>
        <strain evidence="17">NKZ352</strain>
    </source>
</reference>
<dbReference type="GO" id="GO:0004222">
    <property type="term" value="F:metalloendopeptidase activity"/>
    <property type="evidence" value="ECO:0007669"/>
    <property type="project" value="InterPro"/>
</dbReference>
<dbReference type="CDD" id="cd04273">
    <property type="entry name" value="ZnMc_ADAMTS_like"/>
    <property type="match status" value="1"/>
</dbReference>
<gene>
    <name evidence="17" type="ORF">CAUJ_LOCUS13802</name>
</gene>
<keyword evidence="2" id="KW-0964">Secreted</keyword>
<dbReference type="PANTHER" id="PTHR13723:SF278">
    <property type="entry name" value="ADAM METALLOPEPTIDASE WITH THROMBOSPONDIN TYPE 1 MOTIF A, ISOFORM B"/>
    <property type="match status" value="1"/>
</dbReference>
<evidence type="ECO:0000256" key="3">
    <source>
        <dbReference type="ARBA" id="ARBA00022530"/>
    </source>
</evidence>
<feature type="binding site" evidence="13">
    <location>
        <position position="372"/>
    </location>
    <ligand>
        <name>Zn(2+)</name>
        <dbReference type="ChEBI" id="CHEBI:29105"/>
        <note>catalytic</note>
    </ligand>
</feature>
<dbReference type="Gene3D" id="2.60.120.830">
    <property type="match status" value="1"/>
</dbReference>
<keyword evidence="4" id="KW-0645">Protease</keyword>
<sequence>MGVSGVQITDNAQLFTVDRHFVRRRRKRSAAADTEPLRSRTRLRGIARDCGHACHLRLRSHDSVYVVHLHRWSQIPAPHNKSLPAMPNSAYAPLVLYLDAEDTVNGRMSRASADCIYRARVVGVHEHSIVNLCDSDDGLYGLLALKEGVHTVEPIQQSSSADEEALASDSRRVHHAVRPFETHHFRAFDHTNATAEQVEEPESYANATWEDINDRKARSRRSANSWDHYVEVLVVADTKMYEYHGHSLEDYILTLFSTVASIYRHQSLRASINVVVVKIIILKHENAGPRITNNAQSTLQEFCRWQQLYNDPDDDSVQHHDVAILLTRGDICRSAGKCDTLGLAELGTMCDTQKSCAIIEDNGLSAGFTIAHELGHVFSIPHDDERKCGQYMQLNKMNYHIMAPTLEYNTHPWSWSQCSANMLERFLDNHRGQIQCLFDQPVERRYYDEMFGKQDAPGRKYDVHQQCRFVFGPHATVCPYMPTCRRLWCSTILGTTMGCRTQHMPWADGTVCDESRNMFCHRGHCVNTAPEQRPKTDGQWGDWRPWGDCSRTCGGGVQKALRDCDKPRPENGGKYCVGQRERYRSCNTQECPWDTPGFREVQCSEFNNKDIGIHGVPTQNTQWLPKYAGVAENERCKLYCRVSGSAGYYLLKEKVRPKKKGLSLTELHATGTATTSAWTGPAWPPAATIISSRPSDATSAASAAATTPGCRIVKGTFNERGTFGYNEVMKIPAGSANIDIRQHGFHNKKDDDNYLSLRSSNGEFLLNGHYQVSMYRQQIPIQDVVLEYSGSDHAIERINGTGPIRNDIYVHVLTIGNNPPDISYEYMMSVESPTVSYASLARAPNPSAYYWRLSDAWNECDRVCQGRQTQQLICMDASTNRQTNDRNCRSRRPTQPSRMCNIECTTKWSTEDTTSCSARCGSGQKRQRVGCVKVEGDRQIPTLESNCDRASRPSDVAACYVDCSGRRWTYGEWSSCSETCGTSGVQRRNAYCTEGNAHHRVIEESLCDRETREVIERDCGRVPCPRWVYGHWSECSRSCDGGVRMRHAQCLDAADRETHHNLCGPKHTHEACNEHVCTWWSFGTWSDCSVSCGEGIQHRAANCTDRQSSRLPETRCNKLEKIVTKACQRINCPSWKLGEWSQCSVTCDDGWSLRRVSCVDGAGRDVELSKCGPTNERPASHKTCNLGSCPFWRTTDWGPCSVTCGNGMRERTSECLYREQIVDSSFCGDAKIPDRTQQCNLMPCTSWETSSWSPCSVTCGTGEQSRTVHCVRGNEKAMVEDYYCDRENRPRDHKICEKDACDSRRIVSQLQADVPPIRWATGPWSPCSASCGNGTQRRLLKCRDHVRDLPEEYCSHLEREPDTRVCSIKPCTYWKSGPWMACPATCGAHVQQSRSVLCVGHDGSPVIDTDCDIQERPPSAKNCRLEACPRGEAPLGKWQVDEWSKCSASCGGGWRRRGVVCSLASCDETRKPRMFDRCNEHVCPPVGNSSWQISPWTHCSVSCGEGVQRRRVWCEDAVSGRKQDDPECAEKKPSEQRDCDLPPCPTMTSSDSSRDVSSKTSQASSVPTPGHAIWQTSPWNSCSAKCGRGVKRRTIACVDVAANETVASSRCDPSLRPREEIRCRVTHCPRWRGMPWSACSVTCGEGMRTREVFCQRGRRQKEARCFPAACPAYSWTTTPWSKCKDDCSLGERQTRRVYCMSNTGKRAAPRMCEPEPAPSTAKLCDVSKCPYEWVPDSWNTCSKTCGVGIQIRNVECRLKLNESIGIDEPAVPTEKCEPFPKPEESQTCQLNSCEAEFKWYFGPWSGCSSSCGQGVRHRKLRCQDSNGKRVDRLKCEELFRKPRRTQFCFERNCLPSTCQEMRAMRSKHEDGDYTLLLDGYPITVYCHMMNDTIPRAYITLNPETNYAEIYGKKLIYPSTCPHNGERNDSCLCSDDGDSNAGLTTFSKIRVDLPNRKVHLTDYTFATKVHGNFVPYATAGDCYSMRECPQGRFSLDFQGTSLRVVDDLNWEDQGHRTASRIDRTLNNAKIEGRCGGYCGKCAPERFKGLIFEIDPRGKKKWEPGDTL</sequence>
<dbReference type="GO" id="GO:0009653">
    <property type="term" value="P:anatomical structure morphogenesis"/>
    <property type="evidence" value="ECO:0007669"/>
    <property type="project" value="UniProtKB-ARBA"/>
</dbReference>
<feature type="region of interest" description="Disordered" evidence="14">
    <location>
        <begin position="1523"/>
        <end position="1572"/>
    </location>
</feature>
<dbReference type="InterPro" id="IPR041645">
    <property type="entry name" value="ADAMTS_CR_2"/>
</dbReference>
<comment type="caution">
    <text evidence="17">The sequence shown here is derived from an EMBL/GenBank/DDBJ whole genome shotgun (WGS) entry which is preliminary data.</text>
</comment>
<keyword evidence="12" id="KW-0325">Glycoprotein</keyword>
<evidence type="ECO:0000256" key="7">
    <source>
        <dbReference type="ARBA" id="ARBA00022737"/>
    </source>
</evidence>
<dbReference type="InterPro" id="IPR001590">
    <property type="entry name" value="Peptidase_M12B"/>
</dbReference>
<keyword evidence="18" id="KW-1185">Reference proteome</keyword>
<feature type="compositionally biased region" description="Basic and acidic residues" evidence="14">
    <location>
        <begin position="1523"/>
        <end position="1540"/>
    </location>
</feature>
<evidence type="ECO:0000313" key="17">
    <source>
        <dbReference type="EMBL" id="CAD6197895.1"/>
    </source>
</evidence>
<dbReference type="Gene3D" id="3.40.1620.60">
    <property type="match status" value="1"/>
</dbReference>
<dbReference type="Pfam" id="PF05986">
    <property type="entry name" value="ADAMTS_spacer1"/>
    <property type="match status" value="1"/>
</dbReference>
<keyword evidence="3" id="KW-0272">Extracellular matrix</keyword>
<accession>A0A8S1HMP1</accession>
<keyword evidence="7" id="KW-0677">Repeat</keyword>
<evidence type="ECO:0000256" key="4">
    <source>
        <dbReference type="ARBA" id="ARBA00022670"/>
    </source>
</evidence>
<evidence type="ECO:0000256" key="12">
    <source>
        <dbReference type="ARBA" id="ARBA00023180"/>
    </source>
</evidence>
<dbReference type="SUPFAM" id="SSF55486">
    <property type="entry name" value="Metalloproteases ('zincins'), catalytic domain"/>
    <property type="match status" value="1"/>
</dbReference>
<evidence type="ECO:0000256" key="1">
    <source>
        <dbReference type="ARBA" id="ARBA00004498"/>
    </source>
</evidence>
<dbReference type="InterPro" id="IPR012314">
    <property type="entry name" value="Pept_M12B_GON-ADAMTSs"/>
</dbReference>
<dbReference type="PROSITE" id="PS51046">
    <property type="entry name" value="GON"/>
    <property type="match status" value="1"/>
</dbReference>
<proteinExistence type="predicted"/>
<dbReference type="GO" id="GO:0006508">
    <property type="term" value="P:proteolysis"/>
    <property type="evidence" value="ECO:0007669"/>
    <property type="project" value="UniProtKB-KW"/>
</dbReference>
<dbReference type="FunFam" id="2.20.100.10:FF:000005">
    <property type="entry name" value="ADAM metallopeptidase with thrombospondin type 1 motif 9"/>
    <property type="match status" value="7"/>
</dbReference>
<dbReference type="Proteomes" id="UP000835052">
    <property type="component" value="Unassembled WGS sequence"/>
</dbReference>
<dbReference type="InterPro" id="IPR050439">
    <property type="entry name" value="ADAMTS_ADAMTS-like"/>
</dbReference>
<dbReference type="Pfam" id="PF01421">
    <property type="entry name" value="Reprolysin"/>
    <property type="match status" value="1"/>
</dbReference>
<evidence type="ECO:0000256" key="8">
    <source>
        <dbReference type="ARBA" id="ARBA00022801"/>
    </source>
</evidence>
<dbReference type="PANTHER" id="PTHR13723">
    <property type="entry name" value="ADAMTS A DISINTEGRIN AND METALLOPROTEASE WITH THROMBOSPONDIN MOTIFS PROTEASE"/>
    <property type="match status" value="1"/>
</dbReference>
<evidence type="ECO:0000256" key="9">
    <source>
        <dbReference type="ARBA" id="ARBA00022833"/>
    </source>
</evidence>
<dbReference type="SMART" id="SM00209">
    <property type="entry name" value="TSP1"/>
    <property type="match status" value="17"/>
</dbReference>
<dbReference type="FunFam" id="2.20.100.10:FF:000006">
    <property type="entry name" value="A disintegrin and metalloproteinase with thrombospondin motifs 1"/>
    <property type="match status" value="1"/>
</dbReference>
<evidence type="ECO:0000313" key="18">
    <source>
        <dbReference type="Proteomes" id="UP000835052"/>
    </source>
</evidence>
<dbReference type="FunFam" id="3.40.390.10:FF:000001">
    <property type="entry name" value="A disintegrin and metalloproteinase with thrombospondin motifs 1"/>
    <property type="match status" value="1"/>
</dbReference>
<dbReference type="GO" id="GO:0008270">
    <property type="term" value="F:zinc ion binding"/>
    <property type="evidence" value="ECO:0007669"/>
    <property type="project" value="InterPro"/>
</dbReference>
<dbReference type="Pfam" id="PF08685">
    <property type="entry name" value="GON"/>
    <property type="match status" value="1"/>
</dbReference>
<evidence type="ECO:0000259" key="16">
    <source>
        <dbReference type="PROSITE" id="PS51046"/>
    </source>
</evidence>
<evidence type="ECO:0000256" key="5">
    <source>
        <dbReference type="ARBA" id="ARBA00022723"/>
    </source>
</evidence>
<dbReference type="PROSITE" id="PS50092">
    <property type="entry name" value="TSP1"/>
    <property type="match status" value="15"/>
</dbReference>
<dbReference type="Gene3D" id="2.20.100.10">
    <property type="entry name" value="Thrombospondin type-1 (TSP1) repeat"/>
    <property type="match status" value="14"/>
</dbReference>
<keyword evidence="8" id="KW-0378">Hydrolase</keyword>
<name>A0A8S1HMP1_9PELO</name>
<dbReference type="InterPro" id="IPR010294">
    <property type="entry name" value="ADAMTS_spacer1"/>
</dbReference>
<keyword evidence="11" id="KW-1015">Disulfide bond</keyword>
<evidence type="ECO:0000256" key="10">
    <source>
        <dbReference type="ARBA" id="ARBA00023049"/>
    </source>
</evidence>
<evidence type="ECO:0000259" key="15">
    <source>
        <dbReference type="PROSITE" id="PS50215"/>
    </source>
</evidence>
<evidence type="ECO:0000256" key="11">
    <source>
        <dbReference type="ARBA" id="ARBA00023157"/>
    </source>
</evidence>
<dbReference type="Pfam" id="PF00090">
    <property type="entry name" value="TSP_1"/>
    <property type="match status" value="1"/>
</dbReference>
<feature type="binding site" evidence="13">
    <location>
        <position position="376"/>
    </location>
    <ligand>
        <name>Zn(2+)</name>
        <dbReference type="ChEBI" id="CHEBI:29105"/>
        <note>catalytic</note>
    </ligand>
</feature>
<keyword evidence="5 13" id="KW-0479">Metal-binding</keyword>